<dbReference type="InterPro" id="IPR006311">
    <property type="entry name" value="TAT_signal"/>
</dbReference>
<feature type="chain" id="PRO_5020388359" description="LPXTG-motif cell wall-anchored protein" evidence="3">
    <location>
        <begin position="36"/>
        <end position="282"/>
    </location>
</feature>
<accession>A0A4R2IYM5</accession>
<dbReference type="PROSITE" id="PS51318">
    <property type="entry name" value="TAT"/>
    <property type="match status" value="1"/>
</dbReference>
<sequence length="282" mass="28061">MKSKSSRAVALLGGAGALALALGGVTLATAPSASAETVTTVPGNPKCSDLIAGSTEIKFDPPTPGSKEADGVTVTWTKTGDLVNFTATGGSVLGAIIKGGPNANFYDYRPGGTIAGVGLHTPVNDNNGKYYGISHVSFCVGEGTTPTPTETPTTTPTPTETPTTTPTPTETPTTTPTPTETPTTTPTPTETPTTTPSETPTTTPSETPTTTPTVSPTSTATSPTVGVPTEVPAGLDGGLKSTSASTGNSSQSIWGIALLGLGGLLVSAGVLKARQRRGQHSA</sequence>
<keyword evidence="5" id="KW-1185">Reference proteome</keyword>
<protein>
    <recommendedName>
        <fullName evidence="6">LPXTG-motif cell wall-anchored protein</fullName>
    </recommendedName>
</protein>
<feature type="signal peptide" evidence="3">
    <location>
        <begin position="1"/>
        <end position="35"/>
    </location>
</feature>
<evidence type="ECO:0000313" key="4">
    <source>
        <dbReference type="EMBL" id="TCO49069.1"/>
    </source>
</evidence>
<gene>
    <name evidence="4" type="ORF">EV646_10346</name>
</gene>
<evidence type="ECO:0008006" key="6">
    <source>
        <dbReference type="Google" id="ProtNLM"/>
    </source>
</evidence>
<keyword evidence="2" id="KW-1133">Transmembrane helix</keyword>
<feature type="compositionally biased region" description="Low complexity" evidence="1">
    <location>
        <begin position="144"/>
        <end position="224"/>
    </location>
</feature>
<dbReference type="Proteomes" id="UP000295573">
    <property type="component" value="Unassembled WGS sequence"/>
</dbReference>
<proteinExistence type="predicted"/>
<keyword evidence="2" id="KW-0812">Transmembrane</keyword>
<evidence type="ECO:0000256" key="2">
    <source>
        <dbReference type="SAM" id="Phobius"/>
    </source>
</evidence>
<name>A0A4R2IYM5_9ACTN</name>
<dbReference type="RefSeq" id="WP_132146321.1">
    <property type="nucleotide sequence ID" value="NZ_SLWR01000003.1"/>
</dbReference>
<reference evidence="4 5" key="1">
    <citation type="journal article" date="2015" name="Stand. Genomic Sci.">
        <title>Genomic Encyclopedia of Bacterial and Archaeal Type Strains, Phase III: the genomes of soil and plant-associated and newly described type strains.</title>
        <authorList>
            <person name="Whitman W.B."/>
            <person name="Woyke T."/>
            <person name="Klenk H.P."/>
            <person name="Zhou Y."/>
            <person name="Lilburn T.G."/>
            <person name="Beck B.J."/>
            <person name="De Vos P."/>
            <person name="Vandamme P."/>
            <person name="Eisen J.A."/>
            <person name="Garrity G."/>
            <person name="Hugenholtz P."/>
            <person name="Kyrpides N.C."/>
        </authorList>
    </citation>
    <scope>NUCLEOTIDE SEQUENCE [LARGE SCALE GENOMIC DNA]</scope>
    <source>
        <strain evidence="4 5">VKM Ac-2541</strain>
    </source>
</reference>
<evidence type="ECO:0000256" key="3">
    <source>
        <dbReference type="SAM" id="SignalP"/>
    </source>
</evidence>
<organism evidence="4 5">
    <name type="scientific">Kribbella antiqua</name>
    <dbReference type="NCBI Taxonomy" id="2512217"/>
    <lineage>
        <taxon>Bacteria</taxon>
        <taxon>Bacillati</taxon>
        <taxon>Actinomycetota</taxon>
        <taxon>Actinomycetes</taxon>
        <taxon>Propionibacteriales</taxon>
        <taxon>Kribbellaceae</taxon>
        <taxon>Kribbella</taxon>
    </lineage>
</organism>
<feature type="region of interest" description="Disordered" evidence="1">
    <location>
        <begin position="142"/>
        <end position="248"/>
    </location>
</feature>
<dbReference type="AlphaFoldDB" id="A0A4R2IYM5"/>
<evidence type="ECO:0000256" key="1">
    <source>
        <dbReference type="SAM" id="MobiDB-lite"/>
    </source>
</evidence>
<feature type="transmembrane region" description="Helical" evidence="2">
    <location>
        <begin position="253"/>
        <end position="271"/>
    </location>
</feature>
<evidence type="ECO:0000313" key="5">
    <source>
        <dbReference type="Proteomes" id="UP000295573"/>
    </source>
</evidence>
<keyword evidence="3" id="KW-0732">Signal</keyword>
<dbReference type="EMBL" id="SLWR01000003">
    <property type="protein sequence ID" value="TCO49069.1"/>
    <property type="molecule type" value="Genomic_DNA"/>
</dbReference>
<dbReference type="OrthoDB" id="3826891at2"/>
<comment type="caution">
    <text evidence="4">The sequence shown here is derived from an EMBL/GenBank/DDBJ whole genome shotgun (WGS) entry which is preliminary data.</text>
</comment>
<keyword evidence="2" id="KW-0472">Membrane</keyword>